<sequence>MTHPLTTPPLRYRLRAALTQLRGAGSAADPATGSRESTLVVAALHEARHHNRPVTLRTRGGHLMPRLSVDNVHNRHASLSTDSREAVIVPLRFIESVQQLRPTTDGERGLL</sequence>
<dbReference type="AlphaFoldDB" id="A0A2N3VD79"/>
<name>A0A2N3VD79_9NOCA</name>
<dbReference type="EMBL" id="PJMW01000002">
    <property type="protein sequence ID" value="PKV79594.1"/>
    <property type="molecule type" value="Genomic_DNA"/>
</dbReference>
<gene>
    <name evidence="1" type="ORF">ATK86_3992</name>
</gene>
<reference evidence="1 2" key="1">
    <citation type="submission" date="2017-12" db="EMBL/GenBank/DDBJ databases">
        <title>Sequencing the genomes of 1000 Actinobacteria strains.</title>
        <authorList>
            <person name="Klenk H.-P."/>
        </authorList>
    </citation>
    <scope>NUCLEOTIDE SEQUENCE [LARGE SCALE GENOMIC DNA]</scope>
    <source>
        <strain evidence="1 2">DSM 44489</strain>
    </source>
</reference>
<evidence type="ECO:0000313" key="1">
    <source>
        <dbReference type="EMBL" id="PKV79594.1"/>
    </source>
</evidence>
<comment type="caution">
    <text evidence="1">The sequence shown here is derived from an EMBL/GenBank/DDBJ whole genome shotgun (WGS) entry which is preliminary data.</text>
</comment>
<proteinExistence type="predicted"/>
<accession>A0A2N3VD79</accession>
<protein>
    <submittedName>
        <fullName evidence="1">Uncharacterized protein</fullName>
    </submittedName>
</protein>
<dbReference type="RefSeq" id="WP_062984925.1">
    <property type="nucleotide sequence ID" value="NZ_PJMW01000002.1"/>
</dbReference>
<dbReference type="OrthoDB" id="4553360at2"/>
<dbReference type="Proteomes" id="UP000233766">
    <property type="component" value="Unassembled WGS sequence"/>
</dbReference>
<keyword evidence="2" id="KW-1185">Reference proteome</keyword>
<evidence type="ECO:0000313" key="2">
    <source>
        <dbReference type="Proteomes" id="UP000233766"/>
    </source>
</evidence>
<organism evidence="1 2">
    <name type="scientific">Nocardia fluminea</name>
    <dbReference type="NCBI Taxonomy" id="134984"/>
    <lineage>
        <taxon>Bacteria</taxon>
        <taxon>Bacillati</taxon>
        <taxon>Actinomycetota</taxon>
        <taxon>Actinomycetes</taxon>
        <taxon>Mycobacteriales</taxon>
        <taxon>Nocardiaceae</taxon>
        <taxon>Nocardia</taxon>
    </lineage>
</organism>